<evidence type="ECO:0000313" key="6">
    <source>
        <dbReference type="EMBL" id="MBB5372964.1"/>
    </source>
</evidence>
<keyword evidence="4 5" id="KW-0472">Membrane</keyword>
<dbReference type="Proteomes" id="UP000553706">
    <property type="component" value="Unassembled WGS sequence"/>
</dbReference>
<dbReference type="AlphaFoldDB" id="A0A840VBH5"/>
<keyword evidence="2 5" id="KW-0812">Transmembrane</keyword>
<dbReference type="InterPro" id="IPR012451">
    <property type="entry name" value="DUF1656"/>
</dbReference>
<comment type="caution">
    <text evidence="6">The sequence shown here is derived from an EMBL/GenBank/DDBJ whole genome shotgun (WGS) entry which is preliminary data.</text>
</comment>
<feature type="transmembrane region" description="Helical" evidence="5">
    <location>
        <begin position="46"/>
        <end position="64"/>
    </location>
</feature>
<gene>
    <name evidence="6" type="ORF">HNP71_001215</name>
</gene>
<evidence type="ECO:0000256" key="4">
    <source>
        <dbReference type="ARBA" id="ARBA00023136"/>
    </source>
</evidence>
<evidence type="ECO:0000256" key="5">
    <source>
        <dbReference type="SAM" id="Phobius"/>
    </source>
</evidence>
<evidence type="ECO:0008006" key="8">
    <source>
        <dbReference type="Google" id="ProtNLM"/>
    </source>
</evidence>
<dbReference type="Pfam" id="PF07869">
    <property type="entry name" value="DUF1656"/>
    <property type="match status" value="1"/>
</dbReference>
<dbReference type="RefSeq" id="WP_183265972.1">
    <property type="nucleotide sequence ID" value="NZ_JACHFJ010000003.1"/>
</dbReference>
<keyword evidence="7" id="KW-1185">Reference proteome</keyword>
<sequence>MIGEIDLFGVFLPPLLVWVVIAQLIGTVIHRVLAAYGLYRYVWHRPLFDFSILVILTGLVSQVMNHVF</sequence>
<organism evidence="6 7">
    <name type="scientific">Acidocella aromatica</name>
    <dbReference type="NCBI Taxonomy" id="1303579"/>
    <lineage>
        <taxon>Bacteria</taxon>
        <taxon>Pseudomonadati</taxon>
        <taxon>Pseudomonadota</taxon>
        <taxon>Alphaproteobacteria</taxon>
        <taxon>Acetobacterales</taxon>
        <taxon>Acidocellaceae</taxon>
        <taxon>Acidocella</taxon>
    </lineage>
</organism>
<keyword evidence="1" id="KW-1003">Cell membrane</keyword>
<dbReference type="EMBL" id="JACHFJ010000003">
    <property type="protein sequence ID" value="MBB5372964.1"/>
    <property type="molecule type" value="Genomic_DNA"/>
</dbReference>
<reference evidence="6 7" key="1">
    <citation type="submission" date="2020-08" db="EMBL/GenBank/DDBJ databases">
        <title>Genomic Encyclopedia of Type Strains, Phase IV (KMG-IV): sequencing the most valuable type-strain genomes for metagenomic binning, comparative biology and taxonomic classification.</title>
        <authorList>
            <person name="Goeker M."/>
        </authorList>
    </citation>
    <scope>NUCLEOTIDE SEQUENCE [LARGE SCALE GENOMIC DNA]</scope>
    <source>
        <strain evidence="6 7">DSM 27026</strain>
    </source>
</reference>
<accession>A0A840VBH5</accession>
<evidence type="ECO:0000256" key="1">
    <source>
        <dbReference type="ARBA" id="ARBA00022475"/>
    </source>
</evidence>
<keyword evidence="3 5" id="KW-1133">Transmembrane helix</keyword>
<evidence type="ECO:0000256" key="3">
    <source>
        <dbReference type="ARBA" id="ARBA00022989"/>
    </source>
</evidence>
<evidence type="ECO:0000313" key="7">
    <source>
        <dbReference type="Proteomes" id="UP000553706"/>
    </source>
</evidence>
<name>A0A840VBH5_9PROT</name>
<proteinExistence type="predicted"/>
<protein>
    <recommendedName>
        <fullName evidence="8">DUF1656 domain-containing protein</fullName>
    </recommendedName>
</protein>
<evidence type="ECO:0000256" key="2">
    <source>
        <dbReference type="ARBA" id="ARBA00022692"/>
    </source>
</evidence>
<feature type="transmembrane region" description="Helical" evidence="5">
    <location>
        <begin position="15"/>
        <end position="39"/>
    </location>
</feature>